<dbReference type="AlphaFoldDB" id="A0A7J5PZQ4"/>
<evidence type="ECO:0000313" key="1">
    <source>
        <dbReference type="EMBL" id="KAB6148419.1"/>
    </source>
</evidence>
<reference evidence="1 2" key="1">
    <citation type="journal article" date="2019" name="Nat. Med.">
        <title>A library of human gut bacterial isolates paired with longitudinal multiomics data enables mechanistic microbiome research.</title>
        <authorList>
            <person name="Poyet M."/>
            <person name="Groussin M."/>
            <person name="Gibbons S.M."/>
            <person name="Avila-Pacheco J."/>
            <person name="Jiang X."/>
            <person name="Kearney S.M."/>
            <person name="Perrotta A.R."/>
            <person name="Berdy B."/>
            <person name="Zhao S."/>
            <person name="Lieberman T.D."/>
            <person name="Swanson P.K."/>
            <person name="Smith M."/>
            <person name="Roesemann S."/>
            <person name="Alexander J.E."/>
            <person name="Rich S.A."/>
            <person name="Livny J."/>
            <person name="Vlamakis H."/>
            <person name="Clish C."/>
            <person name="Bullock K."/>
            <person name="Deik A."/>
            <person name="Scott J."/>
            <person name="Pierce K.A."/>
            <person name="Xavier R.J."/>
            <person name="Alm E.J."/>
        </authorList>
    </citation>
    <scope>NUCLEOTIDE SEQUENCE [LARGE SCALE GENOMIC DNA]</scope>
    <source>
        <strain evidence="1 2">BIOML-A58</strain>
    </source>
</reference>
<dbReference type="EMBL" id="WDED01000009">
    <property type="protein sequence ID" value="KAB6148419.1"/>
    <property type="molecule type" value="Genomic_DNA"/>
</dbReference>
<evidence type="ECO:0000313" key="2">
    <source>
        <dbReference type="Proteomes" id="UP000434604"/>
    </source>
</evidence>
<dbReference type="Proteomes" id="UP000434604">
    <property type="component" value="Unassembled WGS sequence"/>
</dbReference>
<gene>
    <name evidence="1" type="ORF">GA398_07665</name>
</gene>
<organism evidence="1 2">
    <name type="scientific">Bacteroides xylanisolvens</name>
    <dbReference type="NCBI Taxonomy" id="371601"/>
    <lineage>
        <taxon>Bacteria</taxon>
        <taxon>Pseudomonadati</taxon>
        <taxon>Bacteroidota</taxon>
        <taxon>Bacteroidia</taxon>
        <taxon>Bacteroidales</taxon>
        <taxon>Bacteroidaceae</taxon>
        <taxon>Bacteroides</taxon>
    </lineage>
</organism>
<protein>
    <submittedName>
        <fullName evidence="1">Uncharacterized protein</fullName>
    </submittedName>
</protein>
<sequence>MRQSPFLRLCGSRHTFVQKSFCTMVCRRKKRFYGKSNAEIHIKRIDKSPNLWASQIKYLPLQ</sequence>
<comment type="caution">
    <text evidence="1">The sequence shown here is derived from an EMBL/GenBank/DDBJ whole genome shotgun (WGS) entry which is preliminary data.</text>
</comment>
<name>A0A7J5PZQ4_9BACE</name>
<accession>A0A7J5PZQ4</accession>
<proteinExistence type="predicted"/>